<dbReference type="InterPro" id="IPR050140">
    <property type="entry name" value="SRY-related_HMG-box_TF-like"/>
</dbReference>
<evidence type="ECO:0000259" key="4">
    <source>
        <dbReference type="PROSITE" id="PS50118"/>
    </source>
</evidence>
<dbReference type="PANTHER" id="PTHR10270">
    <property type="entry name" value="SOX TRANSCRIPTION FACTOR"/>
    <property type="match status" value="1"/>
</dbReference>
<dbReference type="GO" id="GO:0005634">
    <property type="term" value="C:nucleus"/>
    <property type="evidence" value="ECO:0007669"/>
    <property type="project" value="UniProtKB-UniRule"/>
</dbReference>
<gene>
    <name evidence="5" type="ORF">GLOINDRAFT_323774</name>
</gene>
<dbReference type="Gene3D" id="1.10.30.10">
    <property type="entry name" value="High mobility group box domain"/>
    <property type="match status" value="1"/>
</dbReference>
<organism evidence="5">
    <name type="scientific">Rhizophagus irregularis (strain DAOM 181602 / DAOM 197198 / MUCL 43194)</name>
    <name type="common">Arbuscular mycorrhizal fungus</name>
    <name type="synonym">Glomus intraradices</name>
    <dbReference type="NCBI Taxonomy" id="747089"/>
    <lineage>
        <taxon>Eukaryota</taxon>
        <taxon>Fungi</taxon>
        <taxon>Fungi incertae sedis</taxon>
        <taxon>Mucoromycota</taxon>
        <taxon>Glomeromycotina</taxon>
        <taxon>Glomeromycetes</taxon>
        <taxon>Glomerales</taxon>
        <taxon>Glomeraceae</taxon>
        <taxon>Rhizophagus</taxon>
    </lineage>
</organism>
<feature type="DNA-binding region" description="HMG box" evidence="3">
    <location>
        <begin position="17"/>
        <end position="107"/>
    </location>
</feature>
<sequence length="148" mass="17048">MPLMIDCTTSLENSSIRTQDNFVFTSFIEPMRLSSNSTVNRENPKTSKCFHFISTKQLLITANISNAKISKLLAKMWRNETEEEKLYWKKIADRKKMEHVQAHPGYVYRLKKPGKRRKTTPSKQPISTLENTCVPELVTSIVNPSTID</sequence>
<dbReference type="GO" id="GO:0000978">
    <property type="term" value="F:RNA polymerase II cis-regulatory region sequence-specific DNA binding"/>
    <property type="evidence" value="ECO:0007669"/>
    <property type="project" value="TreeGrafter"/>
</dbReference>
<evidence type="ECO:0000256" key="2">
    <source>
        <dbReference type="ARBA" id="ARBA00023163"/>
    </source>
</evidence>
<dbReference type="GO" id="GO:0030154">
    <property type="term" value="P:cell differentiation"/>
    <property type="evidence" value="ECO:0007669"/>
    <property type="project" value="TreeGrafter"/>
</dbReference>
<keyword evidence="1 3" id="KW-0238">DNA-binding</keyword>
<evidence type="ECO:0000256" key="1">
    <source>
        <dbReference type="ARBA" id="ARBA00023125"/>
    </source>
</evidence>
<dbReference type="SMART" id="SM00398">
    <property type="entry name" value="HMG"/>
    <property type="match status" value="1"/>
</dbReference>
<dbReference type="SUPFAM" id="SSF47095">
    <property type="entry name" value="HMG-box"/>
    <property type="match status" value="1"/>
</dbReference>
<dbReference type="PROSITE" id="PS50118">
    <property type="entry name" value="HMG_BOX_2"/>
    <property type="match status" value="1"/>
</dbReference>
<dbReference type="InterPro" id="IPR036910">
    <property type="entry name" value="HMG_box_dom_sf"/>
</dbReference>
<name>U9TVV3_RHIID</name>
<keyword evidence="3" id="KW-0539">Nucleus</keyword>
<dbReference type="PANTHER" id="PTHR10270:SF161">
    <property type="entry name" value="SEX-DETERMINING REGION Y PROTEIN"/>
    <property type="match status" value="1"/>
</dbReference>
<accession>U9TVV3</accession>
<dbReference type="InterPro" id="IPR009071">
    <property type="entry name" value="HMG_box_dom"/>
</dbReference>
<dbReference type="VEuPathDB" id="FungiDB:RhiirFUN_020166"/>
<dbReference type="EMBL" id="KI285899">
    <property type="protein sequence ID" value="ESA11522.1"/>
    <property type="molecule type" value="Genomic_DNA"/>
</dbReference>
<evidence type="ECO:0000313" key="5">
    <source>
        <dbReference type="EMBL" id="ESA11522.1"/>
    </source>
</evidence>
<reference evidence="5" key="1">
    <citation type="submission" date="2013-07" db="EMBL/GenBank/DDBJ databases">
        <title>The genome of an arbuscular mycorrhizal fungus provides insights into the evolution of the oldest plant symbiosis.</title>
        <authorList>
            <consortium name="DOE Joint Genome Institute"/>
            <person name="Tisserant E."/>
            <person name="Malbreil M."/>
            <person name="Kuo A."/>
            <person name="Kohler A."/>
            <person name="Symeonidi A."/>
            <person name="Balestrini R."/>
            <person name="Charron P."/>
            <person name="Duensing N."/>
            <person name="Frei-dit-Frey N."/>
            <person name="Gianinazzi-Pearson V."/>
            <person name="Gilbert B."/>
            <person name="Handa Y."/>
            <person name="Hijri M."/>
            <person name="Kaul R."/>
            <person name="Kawaguchi M."/>
            <person name="Krajinski F."/>
            <person name="Lammers P."/>
            <person name="Lapierre D."/>
            <person name="Masclaux F.G."/>
            <person name="Murat C."/>
            <person name="Morin E."/>
            <person name="Ndikumana S."/>
            <person name="Pagni M."/>
            <person name="Petitpierre D."/>
            <person name="Requena N."/>
            <person name="Rosikiewicz P."/>
            <person name="Riley R."/>
            <person name="Saito K."/>
            <person name="San Clemente H."/>
            <person name="Shapiro H."/>
            <person name="van Tuinen D."/>
            <person name="Becard G."/>
            <person name="Bonfante P."/>
            <person name="Paszkowski U."/>
            <person name="Shachar-Hill Y."/>
            <person name="Young J.P."/>
            <person name="Sanders I.R."/>
            <person name="Henrissat B."/>
            <person name="Rensing S.A."/>
            <person name="Grigoriev I.V."/>
            <person name="Corradi N."/>
            <person name="Roux C."/>
            <person name="Martin F."/>
        </authorList>
    </citation>
    <scope>NUCLEOTIDE SEQUENCE</scope>
    <source>
        <strain evidence="5">DAOM 197198</strain>
    </source>
</reference>
<dbReference type="HOGENOM" id="CLU_1759771_0_0_1"/>
<keyword evidence="2" id="KW-0804">Transcription</keyword>
<evidence type="ECO:0000256" key="3">
    <source>
        <dbReference type="PROSITE-ProRule" id="PRU00267"/>
    </source>
</evidence>
<protein>
    <recommendedName>
        <fullName evidence="4">HMG box domain-containing protein</fullName>
    </recommendedName>
</protein>
<dbReference type="AlphaFoldDB" id="U9TVV3"/>
<proteinExistence type="predicted"/>
<dbReference type="GO" id="GO:0001228">
    <property type="term" value="F:DNA-binding transcription activator activity, RNA polymerase II-specific"/>
    <property type="evidence" value="ECO:0007669"/>
    <property type="project" value="TreeGrafter"/>
</dbReference>
<dbReference type="Pfam" id="PF00505">
    <property type="entry name" value="HMG_box"/>
    <property type="match status" value="1"/>
</dbReference>
<feature type="domain" description="HMG box" evidence="4">
    <location>
        <begin position="17"/>
        <end position="107"/>
    </location>
</feature>